<evidence type="ECO:0000313" key="1">
    <source>
        <dbReference type="EMBL" id="ABI67910.1"/>
    </source>
</evidence>
<accession>Q0AZE4</accession>
<sequence>MKANLERSAIANNIPAELEHSLENIIHFGGISRNSAEQLKQGLDSFGRLQQQYANDNQIRKVREQVTPAFFELYTAVLKRVAAEGYSDPLLKMFLCFGYLDERLLLPEQIHSLYQLAESIDFGSKDAVYTIDNWLVSIYKQDKEPSINEFGHDYNEVFREKKKRGELRETDKSKYDNDASSKLQHEIENLFKLGQRICHGASASYFPVLYSDILPKDLTNYLLTPQRIKEGLEKLLQVDYSVFHREIVYHRPEIGINKHIIMKPVWPDYILLPTVGSRGIMWQELTGRVRNSAARFVLPLFCNGNLDTMLLEVISHFRWELSRSTSSITRTSNVSDSLVGEYSDYIQFYKKNRNLTEEAKEKIRLQMEKHRNNTREVFADDYKTWIDFEARGLLRLNKVARQILFQHCPFSLSIRESLEKHPLYNAQISRMNNLRNREIKILTANYARLTKNGAPLDPDLEQNLLYYQG</sequence>
<gene>
    <name evidence="1" type="ordered locus">Swol_0580</name>
</gene>
<dbReference type="STRING" id="335541.Swol_0580"/>
<dbReference type="HOGENOM" id="CLU_582572_0_0_9"/>
<dbReference type="eggNOG" id="COG0664">
    <property type="taxonomic scope" value="Bacteria"/>
</dbReference>
<protein>
    <submittedName>
        <fullName evidence="1">Uncharacterized protein</fullName>
    </submittedName>
</protein>
<dbReference type="AlphaFoldDB" id="Q0AZE4"/>
<dbReference type="KEGG" id="swo:Swol_0580"/>
<organism evidence="1 2">
    <name type="scientific">Syntrophomonas wolfei subsp. wolfei (strain DSM 2245B / Goettingen)</name>
    <dbReference type="NCBI Taxonomy" id="335541"/>
    <lineage>
        <taxon>Bacteria</taxon>
        <taxon>Bacillati</taxon>
        <taxon>Bacillota</taxon>
        <taxon>Clostridia</taxon>
        <taxon>Eubacteriales</taxon>
        <taxon>Syntrophomonadaceae</taxon>
        <taxon>Syntrophomonas</taxon>
    </lineage>
</organism>
<dbReference type="OrthoDB" id="334160at2"/>
<keyword evidence="2" id="KW-1185">Reference proteome</keyword>
<dbReference type="RefSeq" id="WP_011640015.1">
    <property type="nucleotide sequence ID" value="NC_008346.1"/>
</dbReference>
<name>Q0AZE4_SYNWW</name>
<evidence type="ECO:0000313" key="2">
    <source>
        <dbReference type="Proteomes" id="UP000001968"/>
    </source>
</evidence>
<proteinExistence type="predicted"/>
<reference evidence="2" key="1">
    <citation type="journal article" date="2010" name="Environ. Microbiol.">
        <title>The genome of Syntrophomonas wolfei: new insights into syntrophic metabolism and biohydrogen production.</title>
        <authorList>
            <person name="Sieber J.R."/>
            <person name="Sims D.R."/>
            <person name="Han C."/>
            <person name="Kim E."/>
            <person name="Lykidis A."/>
            <person name="Lapidus A.L."/>
            <person name="McDonnald E."/>
            <person name="Rohlin L."/>
            <person name="Culley D.E."/>
            <person name="Gunsalus R."/>
            <person name="McInerney M.J."/>
        </authorList>
    </citation>
    <scope>NUCLEOTIDE SEQUENCE [LARGE SCALE GENOMIC DNA]</scope>
    <source>
        <strain evidence="2">DSM 2245B / Goettingen</strain>
    </source>
</reference>
<dbReference type="Proteomes" id="UP000001968">
    <property type="component" value="Chromosome"/>
</dbReference>
<dbReference type="EMBL" id="CP000448">
    <property type="protein sequence ID" value="ABI67910.1"/>
    <property type="molecule type" value="Genomic_DNA"/>
</dbReference>